<dbReference type="Gene3D" id="1.10.390.10">
    <property type="entry name" value="Neutral Protease Domain 2"/>
    <property type="match status" value="1"/>
</dbReference>
<evidence type="ECO:0000256" key="7">
    <source>
        <dbReference type="ARBA" id="ARBA00022670"/>
    </source>
</evidence>
<keyword evidence="16" id="KW-0472">Membrane</keyword>
<dbReference type="GO" id="GO:0005886">
    <property type="term" value="C:plasma membrane"/>
    <property type="evidence" value="ECO:0007669"/>
    <property type="project" value="UniProtKB-SubCell"/>
</dbReference>
<keyword evidence="13" id="KW-0735">Signal-anchor</keyword>
<feature type="domain" description="Aminopeptidase N-like N-terminal" evidence="25">
    <location>
        <begin position="2"/>
        <end position="73"/>
    </location>
</feature>
<accession>A0ABD3VEE2</accession>
<keyword evidence="6" id="KW-1003">Cell membrane</keyword>
<dbReference type="PRINTS" id="PR00756">
    <property type="entry name" value="ALADIPTASE"/>
</dbReference>
<comment type="cofactor">
    <cofactor evidence="20 22">
        <name>Zn(2+)</name>
        <dbReference type="ChEBI" id="CHEBI:29105"/>
    </cofactor>
    <text evidence="20 22">Binds 1 zinc ion per subunit.</text>
</comment>
<keyword evidence="5 22" id="KW-0031">Aminopeptidase</keyword>
<dbReference type="InterPro" id="IPR001930">
    <property type="entry name" value="Peptidase_M1"/>
</dbReference>
<dbReference type="Pfam" id="PF01433">
    <property type="entry name" value="Peptidase_M1"/>
    <property type="match status" value="1"/>
</dbReference>
<evidence type="ECO:0000256" key="22">
    <source>
        <dbReference type="RuleBase" id="RU364040"/>
    </source>
</evidence>
<dbReference type="PANTHER" id="PTHR11533:SF276">
    <property type="entry name" value="GLUTAMYL AMINOPEPTIDASE"/>
    <property type="match status" value="1"/>
</dbReference>
<dbReference type="PANTHER" id="PTHR11533">
    <property type="entry name" value="PROTEASE M1 ZINC METALLOPROTEASE"/>
    <property type="match status" value="1"/>
</dbReference>
<comment type="subunit">
    <text evidence="4">Homodimer; disulfide-linked.</text>
</comment>
<dbReference type="Proteomes" id="UP001634394">
    <property type="component" value="Unassembled WGS sequence"/>
</dbReference>
<reference evidence="26 27" key="1">
    <citation type="submission" date="2024-11" db="EMBL/GenBank/DDBJ databases">
        <title>Chromosome-level genome assembly of the freshwater bivalve Anodonta woodiana.</title>
        <authorList>
            <person name="Chen X."/>
        </authorList>
    </citation>
    <scope>NUCLEOTIDE SEQUENCE [LARGE SCALE GENOMIC DNA]</scope>
    <source>
        <strain evidence="26">MN2024</strain>
        <tissue evidence="26">Gills</tissue>
    </source>
</reference>
<feature type="site" description="Transition state stabilizer" evidence="21">
    <location>
        <position position="237"/>
    </location>
</feature>
<keyword evidence="17" id="KW-1015">Disulfide bond</keyword>
<dbReference type="AlphaFoldDB" id="A0ABD3VEE2"/>
<dbReference type="GO" id="GO:0008237">
    <property type="term" value="F:metallopeptidase activity"/>
    <property type="evidence" value="ECO:0007669"/>
    <property type="project" value="UniProtKB-KW"/>
</dbReference>
<keyword evidence="10 22" id="KW-0378">Hydrolase</keyword>
<dbReference type="GO" id="GO:0006508">
    <property type="term" value="P:proteolysis"/>
    <property type="evidence" value="ECO:0007669"/>
    <property type="project" value="UniProtKB-KW"/>
</dbReference>
<keyword evidence="12" id="KW-0106">Calcium</keyword>
<evidence type="ECO:0000259" key="23">
    <source>
        <dbReference type="Pfam" id="PF01433"/>
    </source>
</evidence>
<dbReference type="FunFam" id="1.10.390.10:FF:000016">
    <property type="entry name" value="Glutamyl aminopeptidase"/>
    <property type="match status" value="1"/>
</dbReference>
<evidence type="ECO:0000256" key="14">
    <source>
        <dbReference type="ARBA" id="ARBA00022989"/>
    </source>
</evidence>
<dbReference type="InterPro" id="IPR014782">
    <property type="entry name" value="Peptidase_M1_dom"/>
</dbReference>
<comment type="catalytic activity">
    <reaction evidence="1">
        <text>Release of N-terminal glutamate (and to a lesser extent aspartate) from a peptide.</text>
        <dbReference type="EC" id="3.4.11.7"/>
    </reaction>
</comment>
<organism evidence="26 27">
    <name type="scientific">Sinanodonta woodiana</name>
    <name type="common">Chinese pond mussel</name>
    <name type="synonym">Anodonta woodiana</name>
    <dbReference type="NCBI Taxonomy" id="1069815"/>
    <lineage>
        <taxon>Eukaryota</taxon>
        <taxon>Metazoa</taxon>
        <taxon>Spiralia</taxon>
        <taxon>Lophotrochozoa</taxon>
        <taxon>Mollusca</taxon>
        <taxon>Bivalvia</taxon>
        <taxon>Autobranchia</taxon>
        <taxon>Heteroconchia</taxon>
        <taxon>Palaeoheterodonta</taxon>
        <taxon>Unionida</taxon>
        <taxon>Unionoidea</taxon>
        <taxon>Unionidae</taxon>
        <taxon>Unioninae</taxon>
        <taxon>Sinanodonta</taxon>
    </lineage>
</organism>
<gene>
    <name evidence="26" type="ORF">ACJMK2_010134</name>
</gene>
<keyword evidence="18" id="KW-0325">Glycoprotein</keyword>
<evidence type="ECO:0000259" key="25">
    <source>
        <dbReference type="Pfam" id="PF17900"/>
    </source>
</evidence>
<dbReference type="InterPro" id="IPR024571">
    <property type="entry name" value="ERAP1-like_C_dom"/>
</dbReference>
<dbReference type="Pfam" id="PF11838">
    <property type="entry name" value="ERAP1_C"/>
    <property type="match status" value="1"/>
</dbReference>
<dbReference type="Gene3D" id="2.60.40.1730">
    <property type="entry name" value="tricorn interacting facor f3 domain"/>
    <property type="match status" value="1"/>
</dbReference>
<dbReference type="InterPro" id="IPR042097">
    <property type="entry name" value="Aminopeptidase_N-like_N_sf"/>
</dbReference>
<dbReference type="InterPro" id="IPR027268">
    <property type="entry name" value="Peptidase_M4/M1_CTD_sf"/>
</dbReference>
<dbReference type="GO" id="GO:0004230">
    <property type="term" value="F:glutamyl aminopeptidase activity"/>
    <property type="evidence" value="ECO:0007669"/>
    <property type="project" value="UniProtKB-EC"/>
</dbReference>
<comment type="similarity">
    <text evidence="3 22">Belongs to the peptidase M1 family.</text>
</comment>
<evidence type="ECO:0000256" key="8">
    <source>
        <dbReference type="ARBA" id="ARBA00022692"/>
    </source>
</evidence>
<evidence type="ECO:0000313" key="26">
    <source>
        <dbReference type="EMBL" id="KAL3859955.1"/>
    </source>
</evidence>
<dbReference type="SUPFAM" id="SSF55486">
    <property type="entry name" value="Metalloproteases ('zincins'), catalytic domain"/>
    <property type="match status" value="1"/>
</dbReference>
<evidence type="ECO:0000256" key="4">
    <source>
        <dbReference type="ARBA" id="ARBA00011748"/>
    </source>
</evidence>
<evidence type="ECO:0000256" key="1">
    <source>
        <dbReference type="ARBA" id="ARBA00001703"/>
    </source>
</evidence>
<evidence type="ECO:0000256" key="9">
    <source>
        <dbReference type="ARBA" id="ARBA00022723"/>
    </source>
</evidence>
<dbReference type="SUPFAM" id="SSF63737">
    <property type="entry name" value="Leukotriene A4 hydrolase N-terminal domain"/>
    <property type="match status" value="1"/>
</dbReference>
<feature type="binding site" evidence="20">
    <location>
        <position position="151"/>
    </location>
    <ligand>
        <name>Zn(2+)</name>
        <dbReference type="ChEBI" id="CHEBI:29105"/>
        <note>catalytic</note>
    </ligand>
</feature>
<feature type="domain" description="ERAP1-like C-terminal" evidence="24">
    <location>
        <begin position="380"/>
        <end position="701"/>
    </location>
</feature>
<feature type="domain" description="Peptidase M1 membrane alanine aminopeptidase" evidence="23">
    <location>
        <begin position="89"/>
        <end position="297"/>
    </location>
</feature>
<dbReference type="GO" id="GO:0008270">
    <property type="term" value="F:zinc ion binding"/>
    <property type="evidence" value="ECO:0007669"/>
    <property type="project" value="UniProtKB-UniRule"/>
</dbReference>
<keyword evidence="7 22" id="KW-0645">Protease</keyword>
<feature type="non-terminal residue" evidence="26">
    <location>
        <position position="1"/>
    </location>
</feature>
<keyword evidence="27" id="KW-1185">Reference proteome</keyword>
<evidence type="ECO:0000256" key="15">
    <source>
        <dbReference type="ARBA" id="ARBA00023049"/>
    </source>
</evidence>
<keyword evidence="14" id="KW-1133">Transmembrane helix</keyword>
<dbReference type="Gene3D" id="2.60.40.1910">
    <property type="match status" value="1"/>
</dbReference>
<dbReference type="InterPro" id="IPR045357">
    <property type="entry name" value="Aminopeptidase_N-like_N"/>
</dbReference>
<dbReference type="FunFam" id="2.60.40.1910:FF:000006">
    <property type="entry name" value="Aminopeptidase"/>
    <property type="match status" value="1"/>
</dbReference>
<keyword evidence="11 20" id="KW-0862">Zinc</keyword>
<dbReference type="Pfam" id="PF17900">
    <property type="entry name" value="Peptidase_M1_N"/>
    <property type="match status" value="1"/>
</dbReference>
<keyword evidence="15 22" id="KW-0482">Metalloprotease</keyword>
<name>A0ABD3VEE2_SINWO</name>
<dbReference type="EMBL" id="JBJQND010000012">
    <property type="protein sequence ID" value="KAL3859955.1"/>
    <property type="molecule type" value="Genomic_DNA"/>
</dbReference>
<feature type="active site" description="Proton acceptor" evidence="19">
    <location>
        <position position="152"/>
    </location>
</feature>
<dbReference type="InterPro" id="IPR050344">
    <property type="entry name" value="Peptidase_M1_aminopeptidases"/>
</dbReference>
<feature type="binding site" evidence="20">
    <location>
        <position position="174"/>
    </location>
    <ligand>
        <name>Zn(2+)</name>
        <dbReference type="ChEBI" id="CHEBI:29105"/>
        <note>catalytic</note>
    </ligand>
</feature>
<comment type="caution">
    <text evidence="26">The sequence shown here is derived from an EMBL/GenBank/DDBJ whole genome shotgun (WGS) entry which is preliminary data.</text>
</comment>
<dbReference type="InterPro" id="IPR034016">
    <property type="entry name" value="M1_APN-typ"/>
</dbReference>
<sequence length="723" mass="84143">HLATSKFQPTDARRAFPCLDEPKFKAQYTIRMVHRPDYIALSNMPNETTETYIWNSRMVVTKFQRSPKMSTYLACFIVCDFASLENVTKYGTKFYIFNFNFYLTDMIAIPDFVSGAMEHWGLITYREVNMLYDETQASAANKQRVAVVVAHEVAHMWFGNIVTMDWWDDLWLNEGFASFVEYIGVDVHEPAWQMMDQFVVEDVQPVMITDAGVRSHPIVVNVDHPDQINEVFDAISYSKGASVIRMSQSILGRDRFFQGIGRYLKKHEWGTAKTDDLWAELGNVNAGYSVKTIMDTWTRQMGLPVVNITVRDNKVYAKQQRFLLDNSMQFDPSESQFKYKWYVCLDYITSDGSSGIQWMPMTDLEDGFLVQTALDQSTSWIKFNANQTGFYRVNYPDELWQRFGQLFLNSNPSIMTPVDRSGLIDDAFNLARGGYLDYGVAMNLTRYLHIEDHHLPWDSAYHGFEYLSDMLELDASYIYLRNYVLKKVKPVMEKLTWNDDGNHLNKLMRSNIITLACGFGDKGCLANATKLFRDWLGYFSLSFSVPPNLRDYVYKYGMQNAGTEADWNKMWDKYMVETIPQERIKLLYGLANTKKIWLLNRYLEDTKNETKVRSQDFFSVIIYIASNPVGISLVWNWVRYNWEYLVNRFSLSSRSLGRLIPSILSNFNTDFKLLEVKEFFAKFPEAGSGERAREQALESIQGNIRWMNNYKNVIIKWLQANSQ</sequence>
<evidence type="ECO:0000256" key="11">
    <source>
        <dbReference type="ARBA" id="ARBA00022833"/>
    </source>
</evidence>
<dbReference type="Gene3D" id="1.25.50.20">
    <property type="match status" value="1"/>
</dbReference>
<proteinExistence type="inferred from homology"/>
<evidence type="ECO:0000256" key="20">
    <source>
        <dbReference type="PIRSR" id="PIRSR634016-3"/>
    </source>
</evidence>
<keyword evidence="9 20" id="KW-0479">Metal-binding</keyword>
<evidence type="ECO:0000259" key="24">
    <source>
        <dbReference type="Pfam" id="PF11838"/>
    </source>
</evidence>
<evidence type="ECO:0000256" key="12">
    <source>
        <dbReference type="ARBA" id="ARBA00022837"/>
    </source>
</evidence>
<feature type="binding site" evidence="20">
    <location>
        <position position="155"/>
    </location>
    <ligand>
        <name>Zn(2+)</name>
        <dbReference type="ChEBI" id="CHEBI:29105"/>
        <note>catalytic</note>
    </ligand>
</feature>
<dbReference type="FunFam" id="1.25.50.20:FF:000001">
    <property type="entry name" value="Aminopeptidase"/>
    <property type="match status" value="1"/>
</dbReference>
<evidence type="ECO:0000256" key="19">
    <source>
        <dbReference type="PIRSR" id="PIRSR634016-1"/>
    </source>
</evidence>
<evidence type="ECO:0000256" key="6">
    <source>
        <dbReference type="ARBA" id="ARBA00022475"/>
    </source>
</evidence>
<evidence type="ECO:0000256" key="3">
    <source>
        <dbReference type="ARBA" id="ARBA00010136"/>
    </source>
</evidence>
<dbReference type="CDD" id="cd09601">
    <property type="entry name" value="M1_APN-Q_like"/>
    <property type="match status" value="1"/>
</dbReference>
<comment type="subcellular location">
    <subcellularLocation>
        <location evidence="2">Cell membrane</location>
        <topology evidence="2">Single-pass type II membrane protein</topology>
    </subcellularLocation>
</comment>
<evidence type="ECO:0000256" key="2">
    <source>
        <dbReference type="ARBA" id="ARBA00004401"/>
    </source>
</evidence>
<evidence type="ECO:0000256" key="5">
    <source>
        <dbReference type="ARBA" id="ARBA00022438"/>
    </source>
</evidence>
<evidence type="ECO:0000256" key="13">
    <source>
        <dbReference type="ARBA" id="ARBA00022968"/>
    </source>
</evidence>
<evidence type="ECO:0000256" key="16">
    <source>
        <dbReference type="ARBA" id="ARBA00023136"/>
    </source>
</evidence>
<evidence type="ECO:0000256" key="21">
    <source>
        <dbReference type="PIRSR" id="PIRSR634016-4"/>
    </source>
</evidence>
<evidence type="ECO:0000256" key="17">
    <source>
        <dbReference type="ARBA" id="ARBA00023157"/>
    </source>
</evidence>
<evidence type="ECO:0000256" key="10">
    <source>
        <dbReference type="ARBA" id="ARBA00022801"/>
    </source>
</evidence>
<dbReference type="EC" id="3.4.11.-" evidence="22"/>
<keyword evidence="8" id="KW-0812">Transmembrane</keyword>
<evidence type="ECO:0000313" key="27">
    <source>
        <dbReference type="Proteomes" id="UP001634394"/>
    </source>
</evidence>
<evidence type="ECO:0000256" key="18">
    <source>
        <dbReference type="ARBA" id="ARBA00023180"/>
    </source>
</evidence>
<protein>
    <recommendedName>
        <fullName evidence="22">Aminopeptidase</fullName>
        <ecNumber evidence="22">3.4.11.-</ecNumber>
    </recommendedName>
</protein>